<evidence type="ECO:0000259" key="1">
    <source>
        <dbReference type="Pfam" id="PF01408"/>
    </source>
</evidence>
<dbReference type="InterPro" id="IPR052515">
    <property type="entry name" value="Gfo/Idh/MocA_Oxidoreductase"/>
</dbReference>
<proteinExistence type="predicted"/>
<name>A0ABT8R4H9_9BACT</name>
<comment type="caution">
    <text evidence="3">The sequence shown here is derived from an EMBL/GenBank/DDBJ whole genome shotgun (WGS) entry which is preliminary data.</text>
</comment>
<dbReference type="PANTHER" id="PTHR43249:SF1">
    <property type="entry name" value="D-GLUCOSIDE 3-DEHYDROGENASE"/>
    <property type="match status" value="1"/>
</dbReference>
<dbReference type="SUPFAM" id="SSF55347">
    <property type="entry name" value="Glyceraldehyde-3-phosphate dehydrogenase-like, C-terminal domain"/>
    <property type="match status" value="1"/>
</dbReference>
<dbReference type="Pfam" id="PF01408">
    <property type="entry name" value="GFO_IDH_MocA"/>
    <property type="match status" value="1"/>
</dbReference>
<feature type="domain" description="GFO/IDH/MocA-like oxidoreductase" evidence="2">
    <location>
        <begin position="133"/>
        <end position="257"/>
    </location>
</feature>
<accession>A0ABT8R4H9</accession>
<protein>
    <submittedName>
        <fullName evidence="3">Gfo/Idh/MocA family oxidoreductase</fullName>
    </submittedName>
</protein>
<dbReference type="InterPro" id="IPR055170">
    <property type="entry name" value="GFO_IDH_MocA-like_dom"/>
</dbReference>
<sequence length="333" mass="36594">MNKQIQWGIIGCGDVTEVKSGPAFTKIEGSKLVAVMRRNGEKARDYAMRHGVPKWYDDAASLMDDPDVNAVYIATPPSSHREYTIMAAEAGKPVYVEKPMALNYQECKQMIRACASLEVPLFVAYYRRCLPNFVKIKELLDNQVIGDLRFVHMQLYLPPLASTGTDLPWRVNPAISGGGLFYDLGSHQLDLLDHFFGPISSAKGHVANQAGLYPAEDIVCASLAFSNGIVGTGLWCFSVPPKEQLDKAEIIGSKGKISFSFFDLSTPVTVETENGAQVLSFTMPQHVQQPLIQTIVEELQGKGKCPSTGSSAARTARVMDEIMQDWKSRSNGK</sequence>
<dbReference type="SUPFAM" id="SSF51735">
    <property type="entry name" value="NAD(P)-binding Rossmann-fold domains"/>
    <property type="match status" value="1"/>
</dbReference>
<dbReference type="InterPro" id="IPR000683">
    <property type="entry name" value="Gfo/Idh/MocA-like_OxRdtase_N"/>
</dbReference>
<dbReference type="InterPro" id="IPR036291">
    <property type="entry name" value="NAD(P)-bd_dom_sf"/>
</dbReference>
<dbReference type="PANTHER" id="PTHR43249">
    <property type="entry name" value="UDP-N-ACETYL-2-AMINO-2-DEOXY-D-GLUCURONATE OXIDASE"/>
    <property type="match status" value="1"/>
</dbReference>
<dbReference type="Gene3D" id="3.40.50.720">
    <property type="entry name" value="NAD(P)-binding Rossmann-like Domain"/>
    <property type="match status" value="1"/>
</dbReference>
<dbReference type="RefSeq" id="WP_302037644.1">
    <property type="nucleotide sequence ID" value="NZ_JAUKPO010000005.1"/>
</dbReference>
<gene>
    <name evidence="3" type="ORF">Q0590_11280</name>
</gene>
<dbReference type="Proteomes" id="UP001168528">
    <property type="component" value="Unassembled WGS sequence"/>
</dbReference>
<evidence type="ECO:0000313" key="4">
    <source>
        <dbReference type="Proteomes" id="UP001168528"/>
    </source>
</evidence>
<dbReference type="EMBL" id="JAUKPO010000005">
    <property type="protein sequence ID" value="MDO1446839.1"/>
    <property type="molecule type" value="Genomic_DNA"/>
</dbReference>
<keyword evidence="4" id="KW-1185">Reference proteome</keyword>
<dbReference type="Pfam" id="PF22725">
    <property type="entry name" value="GFO_IDH_MocA_C3"/>
    <property type="match status" value="1"/>
</dbReference>
<feature type="domain" description="Gfo/Idh/MocA-like oxidoreductase N-terminal" evidence="1">
    <location>
        <begin position="5"/>
        <end position="125"/>
    </location>
</feature>
<reference evidence="3" key="1">
    <citation type="submission" date="2023-07" db="EMBL/GenBank/DDBJ databases">
        <title>The genome sequence of Rhodocytophaga aerolata KACC 12507.</title>
        <authorList>
            <person name="Zhang X."/>
        </authorList>
    </citation>
    <scope>NUCLEOTIDE SEQUENCE</scope>
    <source>
        <strain evidence="3">KACC 12507</strain>
    </source>
</reference>
<dbReference type="Gene3D" id="3.30.360.10">
    <property type="entry name" value="Dihydrodipicolinate Reductase, domain 2"/>
    <property type="match status" value="1"/>
</dbReference>
<evidence type="ECO:0000259" key="2">
    <source>
        <dbReference type="Pfam" id="PF22725"/>
    </source>
</evidence>
<evidence type="ECO:0000313" key="3">
    <source>
        <dbReference type="EMBL" id="MDO1446839.1"/>
    </source>
</evidence>
<organism evidence="3 4">
    <name type="scientific">Rhodocytophaga aerolata</name>
    <dbReference type="NCBI Taxonomy" id="455078"/>
    <lineage>
        <taxon>Bacteria</taxon>
        <taxon>Pseudomonadati</taxon>
        <taxon>Bacteroidota</taxon>
        <taxon>Cytophagia</taxon>
        <taxon>Cytophagales</taxon>
        <taxon>Rhodocytophagaceae</taxon>
        <taxon>Rhodocytophaga</taxon>
    </lineage>
</organism>